<comment type="caution">
    <text evidence="1">The sequence shown here is derived from an EMBL/GenBank/DDBJ whole genome shotgun (WGS) entry which is preliminary data.</text>
</comment>
<dbReference type="RefSeq" id="WP_380537375.1">
    <property type="nucleotide sequence ID" value="NZ_JBHFAB010000013.1"/>
</dbReference>
<dbReference type="Proteomes" id="UP001592531">
    <property type="component" value="Unassembled WGS sequence"/>
</dbReference>
<dbReference type="InterPro" id="IPR009061">
    <property type="entry name" value="DNA-bd_dom_put_sf"/>
</dbReference>
<name>A0ABV6VXU5_9ACTN</name>
<proteinExistence type="predicted"/>
<sequence length="75" mass="8431">MVDLSVDLTTTYWTTAEAADAAGVDANVVRNWKYRGRLTSDRKNWRGESLFLAADVVRAEKATRQKARRVYPVAA</sequence>
<gene>
    <name evidence="1" type="ORF">ACEZDE_18340</name>
</gene>
<evidence type="ECO:0000313" key="1">
    <source>
        <dbReference type="EMBL" id="MFC1418579.1"/>
    </source>
</evidence>
<dbReference type="EMBL" id="JBHFAB010000013">
    <property type="protein sequence ID" value="MFC1418579.1"/>
    <property type="molecule type" value="Genomic_DNA"/>
</dbReference>
<accession>A0ABV6VXU5</accession>
<dbReference type="SUPFAM" id="SSF46955">
    <property type="entry name" value="Putative DNA-binding domain"/>
    <property type="match status" value="1"/>
</dbReference>
<dbReference type="Gene3D" id="1.10.1660.10">
    <property type="match status" value="1"/>
</dbReference>
<evidence type="ECO:0008006" key="3">
    <source>
        <dbReference type="Google" id="ProtNLM"/>
    </source>
</evidence>
<organism evidence="1 2">
    <name type="scientific">Streptacidiphilus cavernicola</name>
    <dbReference type="NCBI Taxonomy" id="3342716"/>
    <lineage>
        <taxon>Bacteria</taxon>
        <taxon>Bacillati</taxon>
        <taxon>Actinomycetota</taxon>
        <taxon>Actinomycetes</taxon>
        <taxon>Kitasatosporales</taxon>
        <taxon>Streptomycetaceae</taxon>
        <taxon>Streptacidiphilus</taxon>
    </lineage>
</organism>
<protein>
    <recommendedName>
        <fullName evidence="3">DNA-binding protein</fullName>
    </recommendedName>
</protein>
<evidence type="ECO:0000313" key="2">
    <source>
        <dbReference type="Proteomes" id="UP001592531"/>
    </source>
</evidence>
<keyword evidence="2" id="KW-1185">Reference proteome</keyword>
<reference evidence="1 2" key="1">
    <citation type="submission" date="2024-09" db="EMBL/GenBank/DDBJ databases">
        <authorList>
            <person name="Lee S.D."/>
        </authorList>
    </citation>
    <scope>NUCLEOTIDE SEQUENCE [LARGE SCALE GENOMIC DNA]</scope>
    <source>
        <strain evidence="1 2">N8-3</strain>
    </source>
</reference>